<dbReference type="Pfam" id="PF05990">
    <property type="entry name" value="DUF900"/>
    <property type="match status" value="1"/>
</dbReference>
<dbReference type="InterPro" id="IPR014586">
    <property type="entry name" value="UCP033909"/>
</dbReference>
<name>A0ABS4DTR5_9HYPH</name>
<sequence>MILAGCVTRPGPDDLTPVKPVAEAKTVQVFVATTRATPPAGEKGFTSDRAEGLNFARYTVSLPPGHKSGEIEWPENGRPDPRKTFAVLARETLTPAEFYAQIRQKASHLSKDRADVGVFVHGFNTNFQEALFRVVQMSGDSSIDGVPVLFSWPSKASVAGYVADKESVTYSRDYLVDMLTKLTVKRDGRHVLLFGHSMGGWLVTESLRQLKLMGRTDVLHHLEVLLAAPDVDADVFGQQMAVIGPLSPPMVIFVSTDDRALLASSLISGDVPRIGALDVHDPIVEKVAREEKIVLVDVSSLQGTGRLNHDRYVQLAALYPKLSQQKQTINDVGGFVLEAAATTVASPFRLVKLVVDPQ</sequence>
<dbReference type="PIRSF" id="PIRSF033909">
    <property type="entry name" value="UCP033909"/>
    <property type="match status" value="1"/>
</dbReference>
<dbReference type="Proteomes" id="UP000759443">
    <property type="component" value="Unassembled WGS sequence"/>
</dbReference>
<dbReference type="SUPFAM" id="SSF53474">
    <property type="entry name" value="alpha/beta-Hydrolases"/>
    <property type="match status" value="1"/>
</dbReference>
<dbReference type="EMBL" id="JAGGJU010000001">
    <property type="protein sequence ID" value="MBP1849089.1"/>
    <property type="molecule type" value="Genomic_DNA"/>
</dbReference>
<reference evidence="1 2" key="1">
    <citation type="submission" date="2021-03" db="EMBL/GenBank/DDBJ databases">
        <title>Genomic Encyclopedia of Type Strains, Phase IV (KMG-IV): sequencing the most valuable type-strain genomes for metagenomic binning, comparative biology and taxonomic classification.</title>
        <authorList>
            <person name="Goeker M."/>
        </authorList>
    </citation>
    <scope>NUCLEOTIDE SEQUENCE [LARGE SCALE GENOMIC DNA]</scope>
    <source>
        <strain evidence="1 2">DSM 21600</strain>
    </source>
</reference>
<dbReference type="PANTHER" id="PTHR36513:SF1">
    <property type="entry name" value="TRANSMEMBRANE PROTEIN"/>
    <property type="match status" value="1"/>
</dbReference>
<dbReference type="InterPro" id="IPR029058">
    <property type="entry name" value="AB_hydrolase_fold"/>
</dbReference>
<comment type="caution">
    <text evidence="1">The sequence shown here is derived from an EMBL/GenBank/DDBJ whole genome shotgun (WGS) entry which is preliminary data.</text>
</comment>
<keyword evidence="2" id="KW-1185">Reference proteome</keyword>
<dbReference type="InterPro" id="IPR010297">
    <property type="entry name" value="DUF900_hydrolase"/>
</dbReference>
<accession>A0ABS4DTR5</accession>
<evidence type="ECO:0000313" key="1">
    <source>
        <dbReference type="EMBL" id="MBP1849089.1"/>
    </source>
</evidence>
<dbReference type="Gene3D" id="3.40.50.1820">
    <property type="entry name" value="alpha/beta hydrolase"/>
    <property type="match status" value="1"/>
</dbReference>
<organism evidence="1 2">
    <name type="scientific">Rhizobium halophytocola</name>
    <dbReference type="NCBI Taxonomy" id="735519"/>
    <lineage>
        <taxon>Bacteria</taxon>
        <taxon>Pseudomonadati</taxon>
        <taxon>Pseudomonadota</taxon>
        <taxon>Alphaproteobacteria</taxon>
        <taxon>Hyphomicrobiales</taxon>
        <taxon>Rhizobiaceae</taxon>
        <taxon>Rhizobium/Agrobacterium group</taxon>
        <taxon>Rhizobium</taxon>
    </lineage>
</organism>
<evidence type="ECO:0000313" key="2">
    <source>
        <dbReference type="Proteomes" id="UP000759443"/>
    </source>
</evidence>
<dbReference type="PANTHER" id="PTHR36513">
    <property type="entry name" value="ABC TRANSMEMBRANE TYPE-1 DOMAIN-CONTAINING PROTEIN"/>
    <property type="match status" value="1"/>
</dbReference>
<protein>
    <submittedName>
        <fullName evidence="1">Esterase/lipase superfamily enzyme</fullName>
    </submittedName>
</protein>
<gene>
    <name evidence="1" type="ORF">J2Z17_000506</name>
</gene>
<dbReference type="RefSeq" id="WP_377299938.1">
    <property type="nucleotide sequence ID" value="NZ_JBHSME010000001.1"/>
</dbReference>
<proteinExistence type="predicted"/>